<keyword evidence="3 6" id="KW-0812">Transmembrane</keyword>
<dbReference type="InterPro" id="IPR050638">
    <property type="entry name" value="AA-Vitamin_Transporters"/>
</dbReference>
<sequence>MFAALPNTALYLIATLIWGSTWLAITWQLGEVPPAVSVGWRFLMAGCVLLAWSRLRGESLRLPWREYGWCLWQGILLFGVSYVCVYEAERWIASGLMAVLNSSMLLFNLIGMRLAFDKRIDAQSAIGAALGTAGIALVFWPEVLADHATGSWRGVAYGLAAALIASCGNLVAQRNRQAAQPLLPGTGCAMVLGGASALVLALLTGQPLGFDFRAPYVLSLLYLSLFGSVLAFLAYFTLIGRIGAGRAGYMAVAVPILALIMSGLFEGLRWTGWTVAGIACAVLGNVVMLRRPQTGA</sequence>
<dbReference type="Pfam" id="PF00892">
    <property type="entry name" value="EamA"/>
    <property type="match status" value="2"/>
</dbReference>
<organism evidence="8 9">
    <name type="scientific">Viridibacterium curvum</name>
    <dbReference type="NCBI Taxonomy" id="1101404"/>
    <lineage>
        <taxon>Bacteria</taxon>
        <taxon>Pseudomonadati</taxon>
        <taxon>Pseudomonadota</taxon>
        <taxon>Betaproteobacteria</taxon>
        <taxon>Rhodocyclales</taxon>
        <taxon>Rhodocyclaceae</taxon>
        <taxon>Viridibacterium</taxon>
    </lineage>
</organism>
<evidence type="ECO:0000313" key="8">
    <source>
        <dbReference type="EMBL" id="GAA5162869.1"/>
    </source>
</evidence>
<feature type="transmembrane region" description="Helical" evidence="6">
    <location>
        <begin position="67"/>
        <end position="85"/>
    </location>
</feature>
<evidence type="ECO:0000256" key="1">
    <source>
        <dbReference type="ARBA" id="ARBA00004141"/>
    </source>
</evidence>
<dbReference type="RefSeq" id="WP_345532182.1">
    <property type="nucleotide sequence ID" value="NZ_BAABLD010000007.1"/>
</dbReference>
<dbReference type="PANTHER" id="PTHR32322:SF2">
    <property type="entry name" value="EAMA DOMAIN-CONTAINING PROTEIN"/>
    <property type="match status" value="1"/>
</dbReference>
<protein>
    <submittedName>
        <fullName evidence="8">EamA family transporter</fullName>
    </submittedName>
</protein>
<reference evidence="9" key="1">
    <citation type="journal article" date="2019" name="Int. J. Syst. Evol. Microbiol.">
        <title>The Global Catalogue of Microorganisms (GCM) 10K type strain sequencing project: providing services to taxonomists for standard genome sequencing and annotation.</title>
        <authorList>
            <consortium name="The Broad Institute Genomics Platform"/>
            <consortium name="The Broad Institute Genome Sequencing Center for Infectious Disease"/>
            <person name="Wu L."/>
            <person name="Ma J."/>
        </authorList>
    </citation>
    <scope>NUCLEOTIDE SEQUENCE [LARGE SCALE GENOMIC DNA]</scope>
    <source>
        <strain evidence="9">JCM 18715</strain>
    </source>
</reference>
<evidence type="ECO:0000256" key="5">
    <source>
        <dbReference type="ARBA" id="ARBA00023136"/>
    </source>
</evidence>
<gene>
    <name evidence="8" type="ORF">GCM10025770_14170</name>
</gene>
<keyword evidence="4 6" id="KW-1133">Transmembrane helix</keyword>
<evidence type="ECO:0000256" key="3">
    <source>
        <dbReference type="ARBA" id="ARBA00022692"/>
    </source>
</evidence>
<accession>A0ABP9QJA4</accession>
<dbReference type="Proteomes" id="UP001500547">
    <property type="component" value="Unassembled WGS sequence"/>
</dbReference>
<feature type="transmembrane region" description="Helical" evidence="6">
    <location>
        <begin position="9"/>
        <end position="29"/>
    </location>
</feature>
<evidence type="ECO:0000256" key="4">
    <source>
        <dbReference type="ARBA" id="ARBA00022989"/>
    </source>
</evidence>
<keyword evidence="5 6" id="KW-0472">Membrane</keyword>
<feature type="transmembrane region" description="Helical" evidence="6">
    <location>
        <begin position="271"/>
        <end position="289"/>
    </location>
</feature>
<comment type="subcellular location">
    <subcellularLocation>
        <location evidence="1">Membrane</location>
        <topology evidence="1">Multi-pass membrane protein</topology>
    </subcellularLocation>
</comment>
<feature type="domain" description="EamA" evidence="7">
    <location>
        <begin position="153"/>
        <end position="289"/>
    </location>
</feature>
<name>A0ABP9QJA4_9RHOO</name>
<comment type="similarity">
    <text evidence="2">Belongs to the EamA transporter family.</text>
</comment>
<comment type="caution">
    <text evidence="8">The sequence shown here is derived from an EMBL/GenBank/DDBJ whole genome shotgun (WGS) entry which is preliminary data.</text>
</comment>
<evidence type="ECO:0000259" key="7">
    <source>
        <dbReference type="Pfam" id="PF00892"/>
    </source>
</evidence>
<feature type="transmembrane region" description="Helical" evidence="6">
    <location>
        <begin position="183"/>
        <end position="204"/>
    </location>
</feature>
<feature type="transmembrane region" description="Helical" evidence="6">
    <location>
        <begin position="248"/>
        <end position="265"/>
    </location>
</feature>
<dbReference type="InterPro" id="IPR037185">
    <property type="entry name" value="EmrE-like"/>
</dbReference>
<keyword evidence="9" id="KW-1185">Reference proteome</keyword>
<dbReference type="PANTHER" id="PTHR32322">
    <property type="entry name" value="INNER MEMBRANE TRANSPORTER"/>
    <property type="match status" value="1"/>
</dbReference>
<feature type="transmembrane region" description="Helical" evidence="6">
    <location>
        <begin position="122"/>
        <end position="140"/>
    </location>
</feature>
<feature type="domain" description="EamA" evidence="7">
    <location>
        <begin position="10"/>
        <end position="139"/>
    </location>
</feature>
<feature type="transmembrane region" description="Helical" evidence="6">
    <location>
        <begin position="152"/>
        <end position="171"/>
    </location>
</feature>
<dbReference type="InterPro" id="IPR000620">
    <property type="entry name" value="EamA_dom"/>
</dbReference>
<feature type="transmembrane region" description="Helical" evidence="6">
    <location>
        <begin position="216"/>
        <end position="236"/>
    </location>
</feature>
<feature type="transmembrane region" description="Helical" evidence="6">
    <location>
        <begin position="35"/>
        <end position="55"/>
    </location>
</feature>
<evidence type="ECO:0000256" key="6">
    <source>
        <dbReference type="SAM" id="Phobius"/>
    </source>
</evidence>
<evidence type="ECO:0000256" key="2">
    <source>
        <dbReference type="ARBA" id="ARBA00007362"/>
    </source>
</evidence>
<dbReference type="EMBL" id="BAABLD010000007">
    <property type="protein sequence ID" value="GAA5162869.1"/>
    <property type="molecule type" value="Genomic_DNA"/>
</dbReference>
<proteinExistence type="inferred from homology"/>
<feature type="transmembrane region" description="Helical" evidence="6">
    <location>
        <begin position="91"/>
        <end position="110"/>
    </location>
</feature>
<dbReference type="SUPFAM" id="SSF103481">
    <property type="entry name" value="Multidrug resistance efflux transporter EmrE"/>
    <property type="match status" value="2"/>
</dbReference>
<evidence type="ECO:0000313" key="9">
    <source>
        <dbReference type="Proteomes" id="UP001500547"/>
    </source>
</evidence>